<dbReference type="InterPro" id="IPR051124">
    <property type="entry name" value="Phosphate_Transport_Permease"/>
</dbReference>
<evidence type="ECO:0000256" key="5">
    <source>
        <dbReference type="ARBA" id="ARBA00022592"/>
    </source>
</evidence>
<evidence type="ECO:0000256" key="3">
    <source>
        <dbReference type="ARBA" id="ARBA00022448"/>
    </source>
</evidence>
<dbReference type="Pfam" id="PF00528">
    <property type="entry name" value="BPD_transp_1"/>
    <property type="match status" value="2"/>
</dbReference>
<evidence type="ECO:0000256" key="8">
    <source>
        <dbReference type="ARBA" id="ARBA00023136"/>
    </source>
</evidence>
<dbReference type="InterPro" id="IPR005672">
    <property type="entry name" value="Phosphate_PstA"/>
</dbReference>
<feature type="transmembrane region" description="Helical" evidence="9">
    <location>
        <begin position="444"/>
        <end position="469"/>
    </location>
</feature>
<evidence type="ECO:0000256" key="6">
    <source>
        <dbReference type="ARBA" id="ARBA00022692"/>
    </source>
</evidence>
<dbReference type="InterPro" id="IPR035906">
    <property type="entry name" value="MetI-like_sf"/>
</dbReference>
<dbReference type="eggNOG" id="COG0581">
    <property type="taxonomic scope" value="Bacteria"/>
</dbReference>
<dbReference type="Proteomes" id="UP000018735">
    <property type="component" value="Chromosome"/>
</dbReference>
<organism evidence="11 12">
    <name type="scientific">Mycoplasmoides gallisepticum S6</name>
    <dbReference type="NCBI Taxonomy" id="1006581"/>
    <lineage>
        <taxon>Bacteria</taxon>
        <taxon>Bacillati</taxon>
        <taxon>Mycoplasmatota</taxon>
        <taxon>Mycoplasmoidales</taxon>
        <taxon>Mycoplasmoidaceae</taxon>
        <taxon>Mycoplasmoides</taxon>
    </lineage>
</organism>
<dbReference type="RefSeq" id="WP_011883673.1">
    <property type="nucleotide sequence ID" value="NC_023030.2"/>
</dbReference>
<keyword evidence="5" id="KW-0592">Phosphate transport</keyword>
<feature type="transmembrane region" description="Helical" evidence="9">
    <location>
        <begin position="147"/>
        <end position="169"/>
    </location>
</feature>
<feature type="domain" description="ABC transmembrane type-1" evidence="10">
    <location>
        <begin position="73"/>
        <end position="291"/>
    </location>
</feature>
<evidence type="ECO:0000256" key="2">
    <source>
        <dbReference type="ARBA" id="ARBA00007069"/>
    </source>
</evidence>
<comment type="similarity">
    <text evidence="2 9">Belongs to the binding-protein-dependent transport system permease family. CysTW subfamily.</text>
</comment>
<dbReference type="KEGG" id="mgz:GCW_00215"/>
<accession>A0A0F6CJU5</accession>
<proteinExistence type="inferred from homology"/>
<dbReference type="PROSITE" id="PS50928">
    <property type="entry name" value="ABC_TM1"/>
    <property type="match status" value="2"/>
</dbReference>
<evidence type="ECO:0000256" key="7">
    <source>
        <dbReference type="ARBA" id="ARBA00022989"/>
    </source>
</evidence>
<keyword evidence="3" id="KW-0813">Transport</keyword>
<keyword evidence="7 9" id="KW-1133">Transmembrane helix</keyword>
<comment type="subcellular location">
    <subcellularLocation>
        <location evidence="1 9">Cell membrane</location>
        <topology evidence="1 9">Multi-pass membrane protein</topology>
    </subcellularLocation>
</comment>
<dbReference type="HOGENOM" id="CLU_023674_0_0_14"/>
<evidence type="ECO:0000259" key="10">
    <source>
        <dbReference type="PROSITE" id="PS50928"/>
    </source>
</evidence>
<feature type="transmembrane region" description="Helical" evidence="9">
    <location>
        <begin position="603"/>
        <end position="625"/>
    </location>
</feature>
<dbReference type="AlphaFoldDB" id="A0A0F6CJU5"/>
<dbReference type="SUPFAM" id="SSF161098">
    <property type="entry name" value="MetI-like"/>
    <property type="match status" value="2"/>
</dbReference>
<protein>
    <recommendedName>
        <fullName evidence="9">Phosphate transport system permease protein PstA</fullName>
    </recommendedName>
</protein>
<dbReference type="GO" id="GO:0005315">
    <property type="term" value="F:phosphate transmembrane transporter activity"/>
    <property type="evidence" value="ECO:0007669"/>
    <property type="project" value="InterPro"/>
</dbReference>
<feature type="transmembrane region" description="Helical" evidence="9">
    <location>
        <begin position="21"/>
        <end position="42"/>
    </location>
</feature>
<dbReference type="PANTHER" id="PTHR30425">
    <property type="entry name" value="PHOSPHATE TRANSPORT SYSTEM PERMEASE PROTEIN PST"/>
    <property type="match status" value="1"/>
</dbReference>
<feature type="transmembrane region" description="Helical" evidence="9">
    <location>
        <begin position="69"/>
        <end position="92"/>
    </location>
</feature>
<dbReference type="Gene3D" id="1.10.3720.10">
    <property type="entry name" value="MetI-like"/>
    <property type="match status" value="2"/>
</dbReference>
<evidence type="ECO:0000313" key="12">
    <source>
        <dbReference type="Proteomes" id="UP000018735"/>
    </source>
</evidence>
<dbReference type="GO" id="GO:0035435">
    <property type="term" value="P:phosphate ion transmembrane transport"/>
    <property type="evidence" value="ECO:0007669"/>
    <property type="project" value="InterPro"/>
</dbReference>
<reference evidence="11 12" key="1">
    <citation type="journal article" date="2011" name="PLoS ONE">
        <title>Core proteome of the minimal cell: comparative proteomics of three mollicute species.</title>
        <authorList>
            <person name="Fisunov G.Y."/>
            <person name="Alexeev D.G."/>
            <person name="Bazaleev N.A."/>
            <person name="Ladygina V.G."/>
            <person name="Galyamina M.A."/>
            <person name="Kondratov I.G."/>
            <person name="Zhukova N.A."/>
            <person name="Serebryakova M.V."/>
            <person name="Demina I.A."/>
            <person name="Govorun V.M."/>
        </authorList>
    </citation>
    <scope>NUCLEOTIDE SEQUENCE [LARGE SCALE GENOMIC DNA]</scope>
    <source>
        <strain evidence="11 12">S6</strain>
    </source>
</reference>
<feature type="transmembrane region" description="Helical" evidence="9">
    <location>
        <begin position="481"/>
        <end position="500"/>
    </location>
</feature>
<dbReference type="EMBL" id="CP006916">
    <property type="protein sequence ID" value="AHB99367.1"/>
    <property type="molecule type" value="Genomic_DNA"/>
</dbReference>
<feature type="transmembrane region" description="Helical" evidence="9">
    <location>
        <begin position="112"/>
        <end position="141"/>
    </location>
</feature>
<dbReference type="InterPro" id="IPR000515">
    <property type="entry name" value="MetI-like"/>
</dbReference>
<evidence type="ECO:0000256" key="9">
    <source>
        <dbReference type="RuleBase" id="RU363043"/>
    </source>
</evidence>
<feature type="transmembrane region" description="Helical" evidence="9">
    <location>
        <begin position="360"/>
        <end position="382"/>
    </location>
</feature>
<feature type="transmembrane region" description="Helical" evidence="9">
    <location>
        <begin position="411"/>
        <end position="432"/>
    </location>
</feature>
<keyword evidence="8 9" id="KW-0472">Membrane</keyword>
<name>A0A0F6CJU5_MYCGL</name>
<dbReference type="GO" id="GO:0005886">
    <property type="term" value="C:plasma membrane"/>
    <property type="evidence" value="ECO:0007669"/>
    <property type="project" value="UniProtKB-SubCell"/>
</dbReference>
<evidence type="ECO:0000256" key="1">
    <source>
        <dbReference type="ARBA" id="ARBA00004651"/>
    </source>
</evidence>
<gene>
    <name evidence="11" type="primary">pstA</name>
    <name evidence="11" type="synonym">pstC</name>
    <name evidence="11" type="ORF">GCW_00215</name>
</gene>
<dbReference type="PANTHER" id="PTHR30425:SF1">
    <property type="entry name" value="PHOSPHATE TRANSPORT SYSTEM PERMEASE PROTEIN PSTC"/>
    <property type="match status" value="1"/>
</dbReference>
<keyword evidence="6 9" id="KW-0812">Transmembrane</keyword>
<dbReference type="CDD" id="cd06261">
    <property type="entry name" value="TM_PBP2"/>
    <property type="match status" value="2"/>
</dbReference>
<feature type="domain" description="ABC transmembrane type-1" evidence="10">
    <location>
        <begin position="407"/>
        <end position="621"/>
    </location>
</feature>
<evidence type="ECO:0000256" key="4">
    <source>
        <dbReference type="ARBA" id="ARBA00022475"/>
    </source>
</evidence>
<dbReference type="eggNOG" id="COG0573">
    <property type="taxonomic scope" value="Bacteria"/>
</dbReference>
<feature type="transmembrane region" description="Helical" evidence="9">
    <location>
        <begin position="272"/>
        <end position="294"/>
    </location>
</feature>
<sequence length="652" mass="73516">MLNTNKFNQFKKARSKLFHSISFTVAWLFAITFVGIFAFIFYKSIPGWESYGKSIFRLDFNLVQNKAGIWAPLSVTLFVTFVSLLIAAPIGVNTAIFIKFRLKEKWRKTFRIIINILAGIPSVVFGLFAANSLGFLVQVIFDTRTSWNLITAIIMLTFMIIPTVVAMSYNSLNSVDMSILSASIALGTTKTKSIYKIFKKEAKNGIYVSLLTAFSRAISESMALNFILTSQNYNIVGHTPFNDFIQSGLKTIGSIISYNFFAENGSENLRSVLYLFGIILFIFTIIINILVLFINKSSTKKKHPLAIKVETFIANVILFIPNKISQSIVYLINLNKRSASYFKVHKNAIRVKAYDYWRQTVEFICMAICVGFILWILIYTFYHGFIAIFSPDQTITSFAANSTGRATVNTLVIIFFGILIAFPISLFIAIYVNEYARNNKAKTTILFFIDALGSTPSILFGIFGLTFFIQTLGLAIGGRSSNSMIAGILTISLVIMPAFIRMLQQALASVPNSTREASYALGISRSQTILKIILPQVIEHILSSIILSISRILAETAPLYITAGLSSSNHFSLDLWGQTLTVRIYSQLFSTQANAQNIMFESAFMSIFLIFIFILISNLLIPYLFKNKYKILIWWDKWKTKRKNKKDNLNYA</sequence>
<evidence type="ECO:0000313" key="11">
    <source>
        <dbReference type="EMBL" id="AHB99367.1"/>
    </source>
</evidence>
<keyword evidence="4 9" id="KW-1003">Cell membrane</keyword>
<dbReference type="NCBIfam" id="TIGR00974">
    <property type="entry name" value="3a0107s02c"/>
    <property type="match status" value="1"/>
</dbReference>